<dbReference type="PANTHER" id="PTHR28613">
    <property type="entry name" value="SI:CH211-232M10.4-RELATED"/>
    <property type="match status" value="1"/>
</dbReference>
<proteinExistence type="predicted"/>
<evidence type="ECO:0000256" key="1">
    <source>
        <dbReference type="SAM" id="MobiDB-lite"/>
    </source>
</evidence>
<feature type="compositionally biased region" description="Polar residues" evidence="1">
    <location>
        <begin position="16"/>
        <end position="29"/>
    </location>
</feature>
<sequence>QQQQHQHQQHQHQQQTVPANGLYTNGKVSQNEDMKERTRRRNSGGSGVMSKYIAEEGLSEPGSIRGGRDRDRNQDRDRDRDRDRDKEKDKEKDRERIVSDEQSKGGKSTNRSGEMDSEEFERMLSIKMDQARASVEIDSFQAIHGHEKKKRFSNHSGDHTPPQTPVSPRRSNSDPKRWVVCMCKFDSDSIAAEGTTTNPMMAPPRFAITQPLQAPGAVTLGMGNVPDSVVTSAGMNGGITNAAAAGSAPLIRMYPPLSAPSHTQLGNNVLNNNASTAMVSHYVLTNNPMPLPFVNSYGQHYLSHVVYTPAPFTFYATAPPTLPNASVPSVASAPTSAPPPRHLPPSRLQQPLHTASTVSANKLSQAPSAIVVMSNNNNNNNNINNNSNNNNNNNNNTNNNNINNNNINNNNINNNSNNLYGNTFSSIPLAAMARQQSVTSNSCSSLPRGRVNSLHNLSTLRRTSVRDFAHELPPFMSDNAKRKPDIGGLPPTKDLASVVSTSTWLTVPRE</sequence>
<comment type="caution">
    <text evidence="2">The sequence shown here is derived from an EMBL/GenBank/DDBJ whole genome shotgun (WGS) entry which is preliminary data.</text>
</comment>
<reference evidence="2 3" key="1">
    <citation type="journal article" date="2013" name="Curr. Biol.">
        <title>The Genome of the Foraminiferan Reticulomyxa filosa.</title>
        <authorList>
            <person name="Glockner G."/>
            <person name="Hulsmann N."/>
            <person name="Schleicher M."/>
            <person name="Noegel A.A."/>
            <person name="Eichinger L."/>
            <person name="Gallinger C."/>
            <person name="Pawlowski J."/>
            <person name="Sierra R."/>
            <person name="Euteneuer U."/>
            <person name="Pillet L."/>
            <person name="Moustafa A."/>
            <person name="Platzer M."/>
            <person name="Groth M."/>
            <person name="Szafranski K."/>
            <person name="Schliwa M."/>
        </authorList>
    </citation>
    <scope>NUCLEOTIDE SEQUENCE [LARGE SCALE GENOMIC DNA]</scope>
</reference>
<feature type="region of interest" description="Disordered" evidence="1">
    <location>
        <begin position="1"/>
        <end position="119"/>
    </location>
</feature>
<feature type="compositionally biased region" description="Low complexity" evidence="1">
    <location>
        <begin position="326"/>
        <end position="335"/>
    </location>
</feature>
<feature type="region of interest" description="Disordered" evidence="1">
    <location>
        <begin position="326"/>
        <end position="356"/>
    </location>
</feature>
<dbReference type="InterPro" id="IPR029365">
    <property type="entry name" value="TMEM238"/>
</dbReference>
<evidence type="ECO:0000313" key="2">
    <source>
        <dbReference type="EMBL" id="ETO07518.1"/>
    </source>
</evidence>
<feature type="non-terminal residue" evidence="2">
    <location>
        <position position="1"/>
    </location>
</feature>
<evidence type="ECO:0000313" key="3">
    <source>
        <dbReference type="Proteomes" id="UP000023152"/>
    </source>
</evidence>
<feature type="compositionally biased region" description="Basic and acidic residues" evidence="1">
    <location>
        <begin position="66"/>
        <end position="104"/>
    </location>
</feature>
<feature type="compositionally biased region" description="Low complexity" evidence="1">
    <location>
        <begin position="1"/>
        <end position="15"/>
    </location>
</feature>
<name>X6M020_RETFI</name>
<protein>
    <submittedName>
        <fullName evidence="2">Unconventional myosin heavy chain</fullName>
    </submittedName>
</protein>
<dbReference type="AlphaFoldDB" id="X6M020"/>
<gene>
    <name evidence="2" type="ORF">RFI_29871</name>
</gene>
<dbReference type="PANTHER" id="PTHR28613:SF9">
    <property type="entry name" value="TRANSMEMBRANE PROTEIN 238"/>
    <property type="match status" value="1"/>
</dbReference>
<dbReference type="EMBL" id="ASPP01026095">
    <property type="protein sequence ID" value="ETO07518.1"/>
    <property type="molecule type" value="Genomic_DNA"/>
</dbReference>
<organism evidence="2 3">
    <name type="scientific">Reticulomyxa filosa</name>
    <dbReference type="NCBI Taxonomy" id="46433"/>
    <lineage>
        <taxon>Eukaryota</taxon>
        <taxon>Sar</taxon>
        <taxon>Rhizaria</taxon>
        <taxon>Retaria</taxon>
        <taxon>Foraminifera</taxon>
        <taxon>Monothalamids</taxon>
        <taxon>Reticulomyxidae</taxon>
        <taxon>Reticulomyxa</taxon>
    </lineage>
</organism>
<accession>X6M020</accession>
<feature type="region of interest" description="Disordered" evidence="1">
    <location>
        <begin position="148"/>
        <end position="175"/>
    </location>
</feature>
<keyword evidence="3" id="KW-1185">Reference proteome</keyword>
<feature type="region of interest" description="Disordered" evidence="1">
    <location>
        <begin position="373"/>
        <end position="409"/>
    </location>
</feature>
<feature type="compositionally biased region" description="Low complexity" evidence="1">
    <location>
        <begin position="374"/>
        <end position="409"/>
    </location>
</feature>
<feature type="compositionally biased region" description="Polar residues" evidence="1">
    <location>
        <begin position="347"/>
        <end position="356"/>
    </location>
</feature>
<dbReference type="Proteomes" id="UP000023152">
    <property type="component" value="Unassembled WGS sequence"/>
</dbReference>